<dbReference type="Proteomes" id="UP000242715">
    <property type="component" value="Unassembled WGS sequence"/>
</dbReference>
<accession>A0A2Z6MDH9</accession>
<name>A0A2Z6MDH9_TRISU</name>
<keyword evidence="2" id="KW-1185">Reference proteome</keyword>
<evidence type="ECO:0000313" key="1">
    <source>
        <dbReference type="EMBL" id="GAU20943.1"/>
    </source>
</evidence>
<gene>
    <name evidence="1" type="ORF">TSUD_200920</name>
</gene>
<proteinExistence type="predicted"/>
<reference evidence="2" key="1">
    <citation type="journal article" date="2017" name="Front. Plant Sci.">
        <title>Climate Clever Clovers: New Paradigm to Reduce the Environmental Footprint of Ruminants by Breeding Low Methanogenic Forages Utilizing Haplotype Variation.</title>
        <authorList>
            <person name="Kaur P."/>
            <person name="Appels R."/>
            <person name="Bayer P.E."/>
            <person name="Keeble-Gagnere G."/>
            <person name="Wang J."/>
            <person name="Hirakawa H."/>
            <person name="Shirasawa K."/>
            <person name="Vercoe P."/>
            <person name="Stefanova K."/>
            <person name="Durmic Z."/>
            <person name="Nichols P."/>
            <person name="Revell C."/>
            <person name="Isobe S.N."/>
            <person name="Edwards D."/>
            <person name="Erskine W."/>
        </authorList>
    </citation>
    <scope>NUCLEOTIDE SEQUENCE [LARGE SCALE GENOMIC DNA]</scope>
    <source>
        <strain evidence="2">cv. Daliak</strain>
    </source>
</reference>
<protein>
    <submittedName>
        <fullName evidence="1">Uncharacterized protein</fullName>
    </submittedName>
</protein>
<sequence length="68" mass="7782">MEMYLEEVTDVEEIDGRVRRTRRVGNSWRRRRGIDVGVAEDDEGAVAKRKPTPNLAVIERGKKEGKAE</sequence>
<dbReference type="EMBL" id="DF973223">
    <property type="protein sequence ID" value="GAU20943.1"/>
    <property type="molecule type" value="Genomic_DNA"/>
</dbReference>
<organism evidence="1 2">
    <name type="scientific">Trifolium subterraneum</name>
    <name type="common">Subterranean clover</name>
    <dbReference type="NCBI Taxonomy" id="3900"/>
    <lineage>
        <taxon>Eukaryota</taxon>
        <taxon>Viridiplantae</taxon>
        <taxon>Streptophyta</taxon>
        <taxon>Embryophyta</taxon>
        <taxon>Tracheophyta</taxon>
        <taxon>Spermatophyta</taxon>
        <taxon>Magnoliopsida</taxon>
        <taxon>eudicotyledons</taxon>
        <taxon>Gunneridae</taxon>
        <taxon>Pentapetalae</taxon>
        <taxon>rosids</taxon>
        <taxon>fabids</taxon>
        <taxon>Fabales</taxon>
        <taxon>Fabaceae</taxon>
        <taxon>Papilionoideae</taxon>
        <taxon>50 kb inversion clade</taxon>
        <taxon>NPAAA clade</taxon>
        <taxon>Hologalegina</taxon>
        <taxon>IRL clade</taxon>
        <taxon>Trifolieae</taxon>
        <taxon>Trifolium</taxon>
    </lineage>
</organism>
<evidence type="ECO:0000313" key="2">
    <source>
        <dbReference type="Proteomes" id="UP000242715"/>
    </source>
</evidence>
<dbReference type="AlphaFoldDB" id="A0A2Z6MDH9"/>